<dbReference type="Proteomes" id="UP000494206">
    <property type="component" value="Unassembled WGS sequence"/>
</dbReference>
<gene>
    <name evidence="1" type="ORF">CBOVIS_LOCUS1056</name>
</gene>
<keyword evidence="2" id="KW-1185">Reference proteome</keyword>
<dbReference type="AlphaFoldDB" id="A0A8S1E257"/>
<protein>
    <submittedName>
        <fullName evidence="1">Uncharacterized protein</fullName>
    </submittedName>
</protein>
<comment type="caution">
    <text evidence="1">The sequence shown here is derived from an EMBL/GenBank/DDBJ whole genome shotgun (WGS) entry which is preliminary data.</text>
</comment>
<dbReference type="OrthoDB" id="6337587at2759"/>
<organism evidence="1 2">
    <name type="scientific">Caenorhabditis bovis</name>
    <dbReference type="NCBI Taxonomy" id="2654633"/>
    <lineage>
        <taxon>Eukaryota</taxon>
        <taxon>Metazoa</taxon>
        <taxon>Ecdysozoa</taxon>
        <taxon>Nematoda</taxon>
        <taxon>Chromadorea</taxon>
        <taxon>Rhabditida</taxon>
        <taxon>Rhabditina</taxon>
        <taxon>Rhabditomorpha</taxon>
        <taxon>Rhabditoidea</taxon>
        <taxon>Rhabditidae</taxon>
        <taxon>Peloderinae</taxon>
        <taxon>Caenorhabditis</taxon>
    </lineage>
</organism>
<sequence>MNYSVSVCILIAITSFKDVESRSLLNRYFSAEDGDSVIADPYEDQRVSDADVGMKSARFIGTFGTRTIESRQENTFVDQDGVPVPILPYHENYHANREDILHTKHNRHDHLGGGAVERFLERSRQG</sequence>
<reference evidence="1 2" key="1">
    <citation type="submission" date="2020-04" db="EMBL/GenBank/DDBJ databases">
        <authorList>
            <person name="Laetsch R D."/>
            <person name="Stevens L."/>
            <person name="Kumar S."/>
            <person name="Blaxter L. M."/>
        </authorList>
    </citation>
    <scope>NUCLEOTIDE SEQUENCE [LARGE SCALE GENOMIC DNA]</scope>
</reference>
<accession>A0A8S1E257</accession>
<proteinExistence type="predicted"/>
<dbReference type="EMBL" id="CADEPM010000001">
    <property type="protein sequence ID" value="CAB3397679.1"/>
    <property type="molecule type" value="Genomic_DNA"/>
</dbReference>
<evidence type="ECO:0000313" key="2">
    <source>
        <dbReference type="Proteomes" id="UP000494206"/>
    </source>
</evidence>
<evidence type="ECO:0000313" key="1">
    <source>
        <dbReference type="EMBL" id="CAB3397679.1"/>
    </source>
</evidence>
<name>A0A8S1E257_9PELO</name>